<evidence type="ECO:0000313" key="3">
    <source>
        <dbReference type="Proteomes" id="UP000070720"/>
    </source>
</evidence>
<accession>A0A098DUH8</accession>
<keyword evidence="3" id="KW-1185">Reference proteome</keyword>
<dbReference type="InParanoid" id="A0A098DUH8"/>
<reference evidence="2 3" key="1">
    <citation type="journal article" date="2007" name="Science">
        <title>The Fusarium graminearum genome reveals a link between localized polymorphism and pathogen specialization.</title>
        <authorList>
            <person name="Cuomo C.A."/>
            <person name="Gueldener U."/>
            <person name="Xu J.-R."/>
            <person name="Trail F."/>
            <person name="Turgeon B.G."/>
            <person name="Di Pietro A."/>
            <person name="Walton J.D."/>
            <person name="Ma L.-J."/>
            <person name="Baker S.E."/>
            <person name="Rep M."/>
            <person name="Adam G."/>
            <person name="Antoniw J."/>
            <person name="Baldwin T."/>
            <person name="Calvo S.E."/>
            <person name="Chang Y.-L."/>
            <person name="DeCaprio D."/>
            <person name="Gale L.R."/>
            <person name="Gnerre S."/>
            <person name="Goswami R.S."/>
            <person name="Hammond-Kosack K."/>
            <person name="Harris L.J."/>
            <person name="Hilburn K."/>
            <person name="Kennell J.C."/>
            <person name="Kroken S."/>
            <person name="Magnuson J.K."/>
            <person name="Mannhaupt G."/>
            <person name="Mauceli E.W."/>
            <person name="Mewes H.-W."/>
            <person name="Mitterbauer R."/>
            <person name="Muehlbauer G."/>
            <person name="Muensterkoetter M."/>
            <person name="Nelson D."/>
            <person name="O'Donnell K."/>
            <person name="Ouellet T."/>
            <person name="Qi W."/>
            <person name="Quesneville H."/>
            <person name="Roncero M.I.G."/>
            <person name="Seong K.-Y."/>
            <person name="Tetko I.V."/>
            <person name="Urban M."/>
            <person name="Waalwijk C."/>
            <person name="Ward T.J."/>
            <person name="Yao J."/>
            <person name="Birren B.W."/>
            <person name="Kistler H.C."/>
        </authorList>
    </citation>
    <scope>NUCLEOTIDE SEQUENCE [LARGE SCALE GENOMIC DNA]</scope>
    <source>
        <strain evidence="3">ATCC MYA-4620 / CBS 123657 / FGSC 9075 / NRRL 31084 / PH-1</strain>
        <strain evidence="2">PH-1 / ATCC MYA-4620 / FGSC 9075 / NRRL 31084</strain>
    </source>
</reference>
<organism evidence="1 3">
    <name type="scientific">Gibberella zeae (strain ATCC MYA-4620 / CBS 123657 / FGSC 9075 / NRRL 31084 / PH-1)</name>
    <name type="common">Wheat head blight fungus</name>
    <name type="synonym">Fusarium graminearum</name>
    <dbReference type="NCBI Taxonomy" id="229533"/>
    <lineage>
        <taxon>Eukaryota</taxon>
        <taxon>Fungi</taxon>
        <taxon>Dikarya</taxon>
        <taxon>Ascomycota</taxon>
        <taxon>Pezizomycotina</taxon>
        <taxon>Sordariomycetes</taxon>
        <taxon>Hypocreomycetidae</taxon>
        <taxon>Hypocreales</taxon>
        <taxon>Nectriaceae</taxon>
        <taxon>Fusarium</taxon>
    </lineage>
</organism>
<reference evidence="2 3" key="2">
    <citation type="journal article" date="2010" name="Nature">
        <title>Comparative genomics reveals mobile pathogenicity chromosomes in Fusarium.</title>
        <authorList>
            <person name="Ma L.J."/>
            <person name="van der Does H.C."/>
            <person name="Borkovich K.A."/>
            <person name="Coleman J.J."/>
            <person name="Daboussi M.J."/>
            <person name="Di Pietro A."/>
            <person name="Dufresne M."/>
            <person name="Freitag M."/>
            <person name="Grabherr M."/>
            <person name="Henrissat B."/>
            <person name="Houterman P.M."/>
            <person name="Kang S."/>
            <person name="Shim W.B."/>
            <person name="Woloshuk C."/>
            <person name="Xie X."/>
            <person name="Xu J.R."/>
            <person name="Antoniw J."/>
            <person name="Baker S.E."/>
            <person name="Bluhm B.H."/>
            <person name="Breakspear A."/>
            <person name="Brown D.W."/>
            <person name="Butchko R.A."/>
            <person name="Chapman S."/>
            <person name="Coulson R."/>
            <person name="Coutinho P.M."/>
            <person name="Danchin E.G."/>
            <person name="Diener A."/>
            <person name="Gale L.R."/>
            <person name="Gardiner D.M."/>
            <person name="Goff S."/>
            <person name="Hammond-Kosack K.E."/>
            <person name="Hilburn K."/>
            <person name="Hua-Van A."/>
            <person name="Jonkers W."/>
            <person name="Kazan K."/>
            <person name="Kodira C.D."/>
            <person name="Koehrsen M."/>
            <person name="Kumar L."/>
            <person name="Lee Y.H."/>
            <person name="Li L."/>
            <person name="Manners J.M."/>
            <person name="Miranda-Saavedra D."/>
            <person name="Mukherjee M."/>
            <person name="Park G."/>
            <person name="Park J."/>
            <person name="Park S.Y."/>
            <person name="Proctor R.H."/>
            <person name="Regev A."/>
            <person name="Ruiz-Roldan M.C."/>
            <person name="Sain D."/>
            <person name="Sakthikumar S."/>
            <person name="Sykes S."/>
            <person name="Schwartz D.C."/>
            <person name="Turgeon B.G."/>
            <person name="Wapinski I."/>
            <person name="Yoder O."/>
            <person name="Young S."/>
            <person name="Zeng Q."/>
            <person name="Zhou S."/>
            <person name="Galagan J."/>
            <person name="Cuomo C.A."/>
            <person name="Kistler H.C."/>
            <person name="Rep M."/>
        </authorList>
    </citation>
    <scope>GENOME REANNOTATION</scope>
    <source>
        <strain evidence="3">ATCC MYA-4620 / CBS 123657 / FGSC 9075 / NRRL 31084 / PH-1</strain>
        <strain evidence="2">PH-1 / ATCC MYA-4620 / FGSC 9075 / NRRL 31084</strain>
    </source>
</reference>
<reference evidence="1 3" key="3">
    <citation type="journal article" date="2015" name="BMC Genomics">
        <title>The completed genome sequence of the pathogenic ascomycete fungus Fusarium graminearum.</title>
        <authorList>
            <person name="King R."/>
            <person name="Urban M."/>
            <person name="Hammond-Kosack M.C."/>
            <person name="Hassani-Pak K."/>
            <person name="Hammond-Kosack K.E."/>
        </authorList>
    </citation>
    <scope>NUCLEOTIDE SEQUENCE [LARGE SCALE GENOMIC DNA]</scope>
    <source>
        <strain evidence="3">ATCC MYA-4620 / CBS 123657 / FGSC 9075 / NRRL 31084 / PH-1</strain>
        <strain evidence="1">PH-1</strain>
    </source>
</reference>
<accession>A0A0E0SGF8</accession>
<evidence type="ECO:0000313" key="2">
    <source>
        <dbReference type="EnsemblFungi" id="CEF85521"/>
    </source>
</evidence>
<dbReference type="Proteomes" id="UP000070720">
    <property type="component" value="Chromosome 4"/>
</dbReference>
<sequence>MVPMRCTHPERIRSGDMLEKYRAKTSSKVKFLGVLLSTFSVKSVTRNKRSLFPYSISR</sequence>
<dbReference type="EnsemblFungi" id="CEF85521">
    <property type="protein sequence ID" value="CEF85521"/>
    <property type="gene ID" value="FGRRES_15387_M"/>
</dbReference>
<protein>
    <submittedName>
        <fullName evidence="1">Chromosome 4, complete genome</fullName>
    </submittedName>
</protein>
<dbReference type="AlphaFoldDB" id="A0A098DUH8"/>
<name>A0A098DUH8_GIBZE</name>
<evidence type="ECO:0000313" key="1">
    <source>
        <dbReference type="EMBL" id="CEF85521.1"/>
    </source>
</evidence>
<gene>
    <name evidence="1" type="ORF">FGRAMPH1_01T23155</name>
</gene>
<reference evidence="2" key="4">
    <citation type="submission" date="2017-01" db="UniProtKB">
        <authorList>
            <consortium name="EnsemblFungi"/>
        </authorList>
    </citation>
    <scope>IDENTIFICATION</scope>
    <source>
        <strain evidence="2">PH-1 / ATCC MYA-4620 / FGSC 9075 / NRRL 31084</strain>
    </source>
</reference>
<proteinExistence type="predicted"/>
<dbReference type="VEuPathDB" id="FungiDB:FGRAMPH1_01G23155"/>
<dbReference type="EMBL" id="HG970335">
    <property type="protein sequence ID" value="CEF85521.1"/>
    <property type="molecule type" value="Genomic_DNA"/>
</dbReference>